<comment type="function">
    <text evidence="1 10">Controls the rotational direction of flagella during chemotaxis.</text>
</comment>
<dbReference type="STRING" id="272562.CA_C2152"/>
<reference evidence="11 12" key="1">
    <citation type="journal article" date="2001" name="J. Bacteriol.">
        <title>Genome sequence and comparative analysis of the solvent-producing bacterium Clostridium acetobutylicum.</title>
        <authorList>
            <person name="Nolling J."/>
            <person name="Breton G."/>
            <person name="Omelchenko M.V."/>
            <person name="Makarova K.S."/>
            <person name="Zeng Q."/>
            <person name="Gibson R."/>
            <person name="Lee H.M."/>
            <person name="Dubois J."/>
            <person name="Qiu D."/>
            <person name="Hitti J."/>
            <person name="Wolf Y.I."/>
            <person name="Tatusov R.L."/>
            <person name="Sabathe F."/>
            <person name="Doucette-Stamm L."/>
            <person name="Soucaille P."/>
            <person name="Daly M.J."/>
            <person name="Bennett G.N."/>
            <person name="Koonin E.V."/>
            <person name="Smith D.R."/>
        </authorList>
    </citation>
    <scope>NUCLEOTIDE SEQUENCE [LARGE SCALE GENOMIC DNA]</scope>
    <source>
        <strain evidence="12">ATCC 824 / DSM 792 / JCM 1419 / LMG 5710 / VKM B-1787</strain>
    </source>
</reference>
<evidence type="ECO:0000256" key="5">
    <source>
        <dbReference type="ARBA" id="ARBA00022500"/>
    </source>
</evidence>
<keyword evidence="7 10" id="KW-0283">Flagellar rotation</keyword>
<keyword evidence="9 10" id="KW-0472">Membrane</keyword>
<accession>Q97H61</accession>
<dbReference type="GO" id="GO:0005886">
    <property type="term" value="C:plasma membrane"/>
    <property type="evidence" value="ECO:0007669"/>
    <property type="project" value="UniProtKB-SubCell"/>
</dbReference>
<dbReference type="eggNOG" id="COG1580">
    <property type="taxonomic scope" value="Bacteria"/>
</dbReference>
<protein>
    <recommendedName>
        <fullName evidence="10">Flagellar protein FliL</fullName>
    </recommendedName>
</protein>
<evidence type="ECO:0000256" key="10">
    <source>
        <dbReference type="RuleBase" id="RU364125"/>
    </source>
</evidence>
<comment type="similarity">
    <text evidence="3 10">Belongs to the FliL family.</text>
</comment>
<dbReference type="PANTHER" id="PTHR35091">
    <property type="entry name" value="FLAGELLAR PROTEIN FLIL"/>
    <property type="match status" value="1"/>
</dbReference>
<name>Q97H61_CLOAB</name>
<dbReference type="InterPro" id="IPR005503">
    <property type="entry name" value="FliL"/>
</dbReference>
<dbReference type="KEGG" id="cac:CA_C2152"/>
<evidence type="ECO:0000256" key="9">
    <source>
        <dbReference type="ARBA" id="ARBA00023136"/>
    </source>
</evidence>
<evidence type="ECO:0000256" key="8">
    <source>
        <dbReference type="ARBA" id="ARBA00022989"/>
    </source>
</evidence>
<evidence type="ECO:0000313" key="11">
    <source>
        <dbReference type="EMBL" id="AAK80110.1"/>
    </source>
</evidence>
<keyword evidence="6 10" id="KW-0812">Transmembrane</keyword>
<evidence type="ECO:0000256" key="4">
    <source>
        <dbReference type="ARBA" id="ARBA00022475"/>
    </source>
</evidence>
<keyword evidence="4 10" id="KW-1003">Cell membrane</keyword>
<evidence type="ECO:0000256" key="7">
    <source>
        <dbReference type="ARBA" id="ARBA00022779"/>
    </source>
</evidence>
<dbReference type="RefSeq" id="WP_010965451.1">
    <property type="nucleotide sequence ID" value="NC_003030.1"/>
</dbReference>
<keyword evidence="11" id="KW-0966">Cell projection</keyword>
<dbReference type="GO" id="GO:0009425">
    <property type="term" value="C:bacterial-type flagellum basal body"/>
    <property type="evidence" value="ECO:0007669"/>
    <property type="project" value="InterPro"/>
</dbReference>
<dbReference type="Proteomes" id="UP000000814">
    <property type="component" value="Chromosome"/>
</dbReference>
<keyword evidence="12" id="KW-1185">Reference proteome</keyword>
<dbReference type="HOGENOM" id="CLU_099018_6_1_9"/>
<dbReference type="GeneID" id="44998632"/>
<keyword evidence="11" id="KW-0969">Cilium</keyword>
<dbReference type="AlphaFoldDB" id="Q97H61"/>
<keyword evidence="8 10" id="KW-1133">Transmembrane helix</keyword>
<evidence type="ECO:0000256" key="1">
    <source>
        <dbReference type="ARBA" id="ARBA00002254"/>
    </source>
</evidence>
<proteinExistence type="inferred from homology"/>
<keyword evidence="5 10" id="KW-0145">Chemotaxis</keyword>
<dbReference type="GO" id="GO:0071978">
    <property type="term" value="P:bacterial-type flagellum-dependent swarming motility"/>
    <property type="evidence" value="ECO:0007669"/>
    <property type="project" value="TreeGrafter"/>
</dbReference>
<dbReference type="GO" id="GO:0006935">
    <property type="term" value="P:chemotaxis"/>
    <property type="evidence" value="ECO:0007669"/>
    <property type="project" value="UniProtKB-KW"/>
</dbReference>
<dbReference type="EMBL" id="AE001437">
    <property type="protein sequence ID" value="AAK80110.1"/>
    <property type="molecule type" value="Genomic_DNA"/>
</dbReference>
<evidence type="ECO:0000256" key="6">
    <source>
        <dbReference type="ARBA" id="ARBA00022692"/>
    </source>
</evidence>
<sequence length="171" mass="18900">MSEKKKDKGEKGGGKSKIIIILLMVIIVVFIAAALAYFFVFSKKSPTSTNTTATNAATTTEANVEENTYSFEEILTNLADTDGAKYIKVTVAVGYSSKNSKLKEELEDTKEDIKTPIMRDIIVNVLRSKKAADFTPTGIDQMKKEIKEGINPHLKNGQIDNVYFSNLVIQQ</sequence>
<evidence type="ECO:0000256" key="2">
    <source>
        <dbReference type="ARBA" id="ARBA00004162"/>
    </source>
</evidence>
<keyword evidence="11" id="KW-0282">Flagellum</keyword>
<gene>
    <name evidence="11" type="primary">fliL</name>
    <name evidence="11" type="ordered locus">CA_C2152</name>
</gene>
<dbReference type="PIR" id="C97165">
    <property type="entry name" value="C97165"/>
</dbReference>
<evidence type="ECO:0000313" key="12">
    <source>
        <dbReference type="Proteomes" id="UP000000814"/>
    </source>
</evidence>
<dbReference type="Pfam" id="PF03748">
    <property type="entry name" value="FliL"/>
    <property type="match status" value="1"/>
</dbReference>
<organism evidence="11 12">
    <name type="scientific">Clostridium acetobutylicum (strain ATCC 824 / DSM 792 / JCM 1419 / IAM 19013 / LMG 5710 / NBRC 13948 / NRRL B-527 / VKM B-1787 / 2291 / W)</name>
    <dbReference type="NCBI Taxonomy" id="272562"/>
    <lineage>
        <taxon>Bacteria</taxon>
        <taxon>Bacillati</taxon>
        <taxon>Bacillota</taxon>
        <taxon>Clostridia</taxon>
        <taxon>Eubacteriales</taxon>
        <taxon>Clostridiaceae</taxon>
        <taxon>Clostridium</taxon>
    </lineage>
</organism>
<comment type="subcellular location">
    <subcellularLocation>
        <location evidence="2">Cell membrane</location>
        <topology evidence="2">Single-pass membrane protein</topology>
    </subcellularLocation>
</comment>
<dbReference type="OrthoDB" id="166089at2"/>
<feature type="transmembrane region" description="Helical" evidence="10">
    <location>
        <begin position="20"/>
        <end position="40"/>
    </location>
</feature>
<evidence type="ECO:0000256" key="3">
    <source>
        <dbReference type="ARBA" id="ARBA00008281"/>
    </source>
</evidence>
<dbReference type="PATRIC" id="fig|272562.8.peg.2354"/>
<dbReference type="PANTHER" id="PTHR35091:SF2">
    <property type="entry name" value="FLAGELLAR PROTEIN FLIL"/>
    <property type="match status" value="1"/>
</dbReference>